<evidence type="ECO:0000256" key="6">
    <source>
        <dbReference type="ARBA" id="ARBA00023288"/>
    </source>
</evidence>
<evidence type="ECO:0000256" key="1">
    <source>
        <dbReference type="ARBA" id="ARBA00022618"/>
    </source>
</evidence>
<evidence type="ECO:0000256" key="10">
    <source>
        <dbReference type="SAM" id="SignalP"/>
    </source>
</evidence>
<dbReference type="PROSITE" id="PS51123">
    <property type="entry name" value="OMPA_2"/>
    <property type="match status" value="1"/>
</dbReference>
<dbReference type="Pfam" id="PF00691">
    <property type="entry name" value="OmpA"/>
    <property type="match status" value="1"/>
</dbReference>
<sequence length="178" mass="18664">MTAKFATVLITAAAALSLGACASRPKAAAPTVPPAASAPAETAAPAPAPAMGAVVPGSQEDLAANAGERVYFALDSDLLDAEARSVLQLQAAWLQRNPTVRARIEGNADERGTREYNLALGARRAQAARQFLIRSGVDSTRLETISYGKERPIDPGSTEEAWARNRNARTVVIGLGER</sequence>
<dbReference type="HAMAP" id="MF_02204">
    <property type="entry name" value="Pal"/>
    <property type="match status" value="1"/>
</dbReference>
<protein>
    <recommendedName>
        <fullName evidence="8">Peptidoglycan-associated lipoprotein</fullName>
        <shortName evidence="8">PAL</shortName>
    </recommendedName>
</protein>
<evidence type="ECO:0000256" key="9">
    <source>
        <dbReference type="SAM" id="MobiDB-lite"/>
    </source>
</evidence>
<dbReference type="InterPro" id="IPR006664">
    <property type="entry name" value="OMP_bac"/>
</dbReference>
<proteinExistence type="inferred from homology"/>
<dbReference type="SUPFAM" id="SSF103088">
    <property type="entry name" value="OmpA-like"/>
    <property type="match status" value="1"/>
</dbReference>
<keyword evidence="3 8" id="KW-0472">Membrane</keyword>
<evidence type="ECO:0000256" key="8">
    <source>
        <dbReference type="HAMAP-Rule" id="MF_02204"/>
    </source>
</evidence>
<comment type="function">
    <text evidence="8">Part of the Tol-Pal system, which plays a role in outer membrane invagination during cell division and is important for maintaining outer membrane integrity.</text>
</comment>
<dbReference type="InterPro" id="IPR006665">
    <property type="entry name" value="OmpA-like"/>
</dbReference>
<dbReference type="EMBL" id="CP000747">
    <property type="protein sequence ID" value="ACG79054.1"/>
    <property type="molecule type" value="Genomic_DNA"/>
</dbReference>
<dbReference type="CDD" id="cd07185">
    <property type="entry name" value="OmpA_C-like"/>
    <property type="match status" value="1"/>
</dbReference>
<dbReference type="RefSeq" id="WP_012523192.1">
    <property type="nucleotide sequence ID" value="NC_011144.1"/>
</dbReference>
<dbReference type="GO" id="GO:0051301">
    <property type="term" value="P:cell division"/>
    <property type="evidence" value="ECO:0007669"/>
    <property type="project" value="UniProtKB-UniRule"/>
</dbReference>
<organism evidence="12 13">
    <name type="scientific">Phenylobacterium zucineum (strain HLK1)</name>
    <dbReference type="NCBI Taxonomy" id="450851"/>
    <lineage>
        <taxon>Bacteria</taxon>
        <taxon>Pseudomonadati</taxon>
        <taxon>Pseudomonadota</taxon>
        <taxon>Alphaproteobacteria</taxon>
        <taxon>Caulobacterales</taxon>
        <taxon>Caulobacteraceae</taxon>
        <taxon>Phenylobacterium</taxon>
    </lineage>
</organism>
<gene>
    <name evidence="8" type="primary">pal</name>
    <name evidence="12" type="ordered locus">PHZ_c2645</name>
</gene>
<evidence type="ECO:0000256" key="5">
    <source>
        <dbReference type="ARBA" id="ARBA00023237"/>
    </source>
</evidence>
<name>B4RHL3_PHEZH</name>
<dbReference type="PROSITE" id="PS51257">
    <property type="entry name" value="PROKAR_LIPOPROTEIN"/>
    <property type="match status" value="1"/>
</dbReference>
<dbReference type="PANTHER" id="PTHR30329">
    <property type="entry name" value="STATOR ELEMENT OF FLAGELLAR MOTOR COMPLEX"/>
    <property type="match status" value="1"/>
</dbReference>
<dbReference type="PROSITE" id="PS01068">
    <property type="entry name" value="OMPA_1"/>
    <property type="match status" value="1"/>
</dbReference>
<evidence type="ECO:0000256" key="2">
    <source>
        <dbReference type="ARBA" id="ARBA00022729"/>
    </source>
</evidence>
<comment type="similarity">
    <text evidence="8">Belongs to the Pal lipoprotein family.</text>
</comment>
<evidence type="ECO:0000313" key="13">
    <source>
        <dbReference type="Proteomes" id="UP000001868"/>
    </source>
</evidence>
<comment type="subunit">
    <text evidence="8">The Tol-Pal system is composed of five core proteins: the inner membrane proteins TolA, TolQ and TolR, the periplasmic protein TolB and the outer membrane protein Pal. They form a network linking the inner and outer membranes and the peptidoglycan layer.</text>
</comment>
<evidence type="ECO:0000256" key="7">
    <source>
        <dbReference type="ARBA" id="ARBA00023306"/>
    </source>
</evidence>
<reference evidence="12 13" key="1">
    <citation type="journal article" date="2008" name="BMC Genomics">
        <title>Complete genome of Phenylobacterium zucineum - a novel facultative intracellular bacterium isolated from human erythroleukemia cell line K562.</title>
        <authorList>
            <person name="Luo Y."/>
            <person name="Xu X."/>
            <person name="Ding Z."/>
            <person name="Liu Z."/>
            <person name="Zhang B."/>
            <person name="Yan Z."/>
            <person name="Sun J."/>
            <person name="Hu S."/>
            <person name="Hu X."/>
        </authorList>
    </citation>
    <scope>NUCLEOTIDE SEQUENCE [LARGE SCALE GENOMIC DNA]</scope>
    <source>
        <strain evidence="12 13">HLK1</strain>
    </source>
</reference>
<keyword evidence="2 8" id="KW-0732">Signal</keyword>
<dbReference type="AlphaFoldDB" id="B4RHL3"/>
<dbReference type="HOGENOM" id="CLU_016890_9_2_5"/>
<dbReference type="GO" id="GO:0009279">
    <property type="term" value="C:cell outer membrane"/>
    <property type="evidence" value="ECO:0007669"/>
    <property type="project" value="UniProtKB-SubCell"/>
</dbReference>
<evidence type="ECO:0000256" key="3">
    <source>
        <dbReference type="ARBA" id="ARBA00023136"/>
    </source>
</evidence>
<comment type="subcellular location">
    <subcellularLocation>
        <location evidence="8">Cell outer membrane</location>
        <topology evidence="8">Lipid-anchor</topology>
    </subcellularLocation>
</comment>
<dbReference type="PRINTS" id="PR01021">
    <property type="entry name" value="OMPADOMAIN"/>
</dbReference>
<dbReference type="InterPro" id="IPR006690">
    <property type="entry name" value="OMPA-like_CS"/>
</dbReference>
<keyword evidence="1 8" id="KW-0132">Cell division</keyword>
<dbReference type="NCBIfam" id="TIGR02802">
    <property type="entry name" value="Pal_lipo"/>
    <property type="match status" value="1"/>
</dbReference>
<dbReference type="InterPro" id="IPR036737">
    <property type="entry name" value="OmpA-like_sf"/>
</dbReference>
<feature type="domain" description="OmpA-like" evidence="11">
    <location>
        <begin position="59"/>
        <end position="176"/>
    </location>
</feature>
<dbReference type="PANTHER" id="PTHR30329:SF21">
    <property type="entry name" value="LIPOPROTEIN YIAD-RELATED"/>
    <property type="match status" value="1"/>
</dbReference>
<dbReference type="Gene3D" id="3.30.1330.60">
    <property type="entry name" value="OmpA-like domain"/>
    <property type="match status" value="1"/>
</dbReference>
<dbReference type="InterPro" id="IPR014169">
    <property type="entry name" value="Pal_lipo_C"/>
</dbReference>
<dbReference type="KEGG" id="pzu:PHZ_c2645"/>
<keyword evidence="13" id="KW-1185">Reference proteome</keyword>
<dbReference type="OrthoDB" id="9809164at2"/>
<keyword evidence="6 8" id="KW-0449">Lipoprotein</keyword>
<feature type="signal peptide" evidence="10">
    <location>
        <begin position="1"/>
        <end position="22"/>
    </location>
</feature>
<accession>B4RHL3</accession>
<dbReference type="STRING" id="450851.PHZ_c2645"/>
<keyword evidence="7 8" id="KW-0131">Cell cycle</keyword>
<evidence type="ECO:0000259" key="11">
    <source>
        <dbReference type="PROSITE" id="PS51123"/>
    </source>
</evidence>
<feature type="chain" id="PRO_5002825451" description="Peptidoglycan-associated lipoprotein" evidence="10">
    <location>
        <begin position="23"/>
        <end position="178"/>
    </location>
</feature>
<evidence type="ECO:0000313" key="12">
    <source>
        <dbReference type="EMBL" id="ACG79054.1"/>
    </source>
</evidence>
<keyword evidence="5 8" id="KW-0998">Cell outer membrane</keyword>
<keyword evidence="4 8" id="KW-0564">Palmitate</keyword>
<dbReference type="InterPro" id="IPR050330">
    <property type="entry name" value="Bact_OuterMem_StrucFunc"/>
</dbReference>
<dbReference type="Proteomes" id="UP000001868">
    <property type="component" value="Chromosome"/>
</dbReference>
<evidence type="ECO:0000256" key="4">
    <source>
        <dbReference type="ARBA" id="ARBA00023139"/>
    </source>
</evidence>
<feature type="region of interest" description="Disordered" evidence="9">
    <location>
        <begin position="26"/>
        <end position="52"/>
    </location>
</feature>
<dbReference type="InterPro" id="IPR039001">
    <property type="entry name" value="Pal"/>
</dbReference>
<dbReference type="eggNOG" id="COG2885">
    <property type="taxonomic scope" value="Bacteria"/>
</dbReference>